<name>A0ABY2KX48_9STAP</name>
<keyword evidence="1" id="KW-0472">Membrane</keyword>
<feature type="domain" description="Phosphatidic acid phosphatase type 2/haloperoxidase" evidence="2">
    <location>
        <begin position="95"/>
        <end position="209"/>
    </location>
</feature>
<keyword evidence="1" id="KW-1133">Transmembrane helix</keyword>
<keyword evidence="4" id="KW-1185">Reference proteome</keyword>
<dbReference type="EMBL" id="SRLS01000014">
    <property type="protein sequence ID" value="TGE16474.1"/>
    <property type="molecule type" value="Genomic_DNA"/>
</dbReference>
<feature type="transmembrane region" description="Helical" evidence="1">
    <location>
        <begin position="69"/>
        <end position="90"/>
    </location>
</feature>
<dbReference type="InterPro" id="IPR036938">
    <property type="entry name" value="PAP2/HPO_sf"/>
</dbReference>
<sequence length="236" mass="27150">MNTSFNKSKINILFIISALSFLIIVLGMRLHMLLINIIDKTSFNWFLHTFGEPQMNYQGKWFNDYMTTVATYGDIVTFVILTIIIAIIVFFKRHFILSLWLLLTVASGGIVGILLKDVLHRARPYDHLSIDAGFSFPSGHSLASTLVIMIIVLFFVPKIHSHLLKWSLTSVLIIAWISILFSRLYFHAHYLTDVLGGVTFSLSWGFGFMILYQRFAVKLNQLNIFRKNKNYHVSNL</sequence>
<proteinExistence type="predicted"/>
<evidence type="ECO:0000256" key="1">
    <source>
        <dbReference type="SAM" id="Phobius"/>
    </source>
</evidence>
<feature type="transmembrane region" description="Helical" evidence="1">
    <location>
        <begin position="97"/>
        <end position="115"/>
    </location>
</feature>
<dbReference type="Proteomes" id="UP000297598">
    <property type="component" value="Unassembled WGS sequence"/>
</dbReference>
<comment type="caution">
    <text evidence="3">The sequence shown here is derived from an EMBL/GenBank/DDBJ whole genome shotgun (WGS) entry which is preliminary data.</text>
</comment>
<dbReference type="CDD" id="cd03392">
    <property type="entry name" value="PAP2_like_2"/>
    <property type="match status" value="1"/>
</dbReference>
<gene>
    <name evidence="3" type="ORF">BJR09_08995</name>
</gene>
<accession>A0ABY2KX48</accession>
<feature type="transmembrane region" description="Helical" evidence="1">
    <location>
        <begin position="194"/>
        <end position="212"/>
    </location>
</feature>
<feature type="transmembrane region" description="Helical" evidence="1">
    <location>
        <begin position="12"/>
        <end position="38"/>
    </location>
</feature>
<organism evidence="3 4">
    <name type="scientific">Staphylococcus petrasii</name>
    <dbReference type="NCBI Taxonomy" id="1276936"/>
    <lineage>
        <taxon>Bacteria</taxon>
        <taxon>Bacillati</taxon>
        <taxon>Bacillota</taxon>
        <taxon>Bacilli</taxon>
        <taxon>Bacillales</taxon>
        <taxon>Staphylococcaceae</taxon>
        <taxon>Staphylococcus</taxon>
    </lineage>
</organism>
<evidence type="ECO:0000313" key="4">
    <source>
        <dbReference type="Proteomes" id="UP000297598"/>
    </source>
</evidence>
<feature type="transmembrane region" description="Helical" evidence="1">
    <location>
        <begin position="168"/>
        <end position="188"/>
    </location>
</feature>
<dbReference type="InterPro" id="IPR000326">
    <property type="entry name" value="PAP2/HPO"/>
</dbReference>
<protein>
    <submittedName>
        <fullName evidence="3">Phosphatase PAP2 family protein</fullName>
    </submittedName>
</protein>
<evidence type="ECO:0000259" key="2">
    <source>
        <dbReference type="SMART" id="SM00014"/>
    </source>
</evidence>
<evidence type="ECO:0000313" key="3">
    <source>
        <dbReference type="EMBL" id="TGE16474.1"/>
    </source>
</evidence>
<dbReference type="Pfam" id="PF01569">
    <property type="entry name" value="PAP2"/>
    <property type="match status" value="1"/>
</dbReference>
<dbReference type="PANTHER" id="PTHR14969:SF13">
    <property type="entry name" value="AT30094P"/>
    <property type="match status" value="1"/>
</dbReference>
<keyword evidence="1" id="KW-0812">Transmembrane</keyword>
<reference evidence="3 4" key="1">
    <citation type="submission" date="2019-04" db="EMBL/GenBank/DDBJ databases">
        <title>Genomic characterization of Staphylococcus petrasii strains.</title>
        <authorList>
            <person name="Vrbovska V."/>
            <person name="Kovarovic V."/>
            <person name="Maslanova I."/>
            <person name="Indrakova A."/>
            <person name="Petras P."/>
            <person name="Sedo O."/>
            <person name="Svec P."/>
            <person name="Fisarova L."/>
            <person name="Sedlacek I."/>
            <person name="Doskar J."/>
            <person name="Pantucek R."/>
        </authorList>
    </citation>
    <scope>NUCLEOTIDE SEQUENCE [LARGE SCALE GENOMIC DNA]</scope>
    <source>
        <strain evidence="3 4">P5404</strain>
    </source>
</reference>
<dbReference type="SUPFAM" id="SSF48317">
    <property type="entry name" value="Acid phosphatase/Vanadium-dependent haloperoxidase"/>
    <property type="match status" value="1"/>
</dbReference>
<feature type="transmembrane region" description="Helical" evidence="1">
    <location>
        <begin position="135"/>
        <end position="156"/>
    </location>
</feature>
<dbReference type="PANTHER" id="PTHR14969">
    <property type="entry name" value="SPHINGOSINE-1-PHOSPHATE PHOSPHOHYDROLASE"/>
    <property type="match status" value="1"/>
</dbReference>
<dbReference type="Gene3D" id="1.20.144.10">
    <property type="entry name" value="Phosphatidic acid phosphatase type 2/haloperoxidase"/>
    <property type="match status" value="2"/>
</dbReference>
<dbReference type="SMART" id="SM00014">
    <property type="entry name" value="acidPPc"/>
    <property type="match status" value="1"/>
</dbReference>